<dbReference type="InterPro" id="IPR043163">
    <property type="entry name" value="DsrC-like_N"/>
</dbReference>
<dbReference type="PIRSF" id="PIRSF006223">
    <property type="entry name" value="DsrC_TusE"/>
    <property type="match status" value="1"/>
</dbReference>
<sequence>MTEQHYFEWQGQTIPTDKAGYLLDHTLWDESMVETLAERERIELTEAHWEVVRFVREFYLEYDTSPAVRALVKAMAAKFGPEKGNSRYLQRLFPKGPAKQATKLAGLPKPAKCL</sequence>
<dbReference type="OrthoDB" id="9786347at2"/>
<dbReference type="GO" id="GO:0097163">
    <property type="term" value="F:sulfur carrier activity"/>
    <property type="evidence" value="ECO:0007669"/>
    <property type="project" value="TreeGrafter"/>
</dbReference>
<dbReference type="AlphaFoldDB" id="A0A3D8M460"/>
<gene>
    <name evidence="6" type="primary">tusE</name>
    <name evidence="6" type="ORF">DXV75_16600</name>
</gene>
<comment type="similarity">
    <text evidence="4">Belongs to the dsrC/tusE family.</text>
</comment>
<keyword evidence="3 4" id="KW-0808">Transferase</keyword>
<evidence type="ECO:0000313" key="6">
    <source>
        <dbReference type="EMBL" id="RDV23922.1"/>
    </source>
</evidence>
<dbReference type="GO" id="GO:0016740">
    <property type="term" value="F:transferase activity"/>
    <property type="evidence" value="ECO:0007669"/>
    <property type="project" value="UniProtKB-KW"/>
</dbReference>
<feature type="active site" description="Cysteine persulfide intermediate" evidence="5">
    <location>
        <position position="113"/>
    </location>
</feature>
<organism evidence="6 7">
    <name type="scientific">Alteromonas aestuariivivens</name>
    <dbReference type="NCBI Taxonomy" id="1938339"/>
    <lineage>
        <taxon>Bacteria</taxon>
        <taxon>Pseudomonadati</taxon>
        <taxon>Pseudomonadota</taxon>
        <taxon>Gammaproteobacteria</taxon>
        <taxon>Alteromonadales</taxon>
        <taxon>Alteromonadaceae</taxon>
        <taxon>Alteromonas/Salinimonas group</taxon>
        <taxon>Alteromonas</taxon>
    </lineage>
</organism>
<protein>
    <recommendedName>
        <fullName evidence="4">Sulfurtransferase</fullName>
        <ecNumber evidence="4">2.8.1.-</ecNumber>
    </recommendedName>
</protein>
<dbReference type="SUPFAM" id="SSF69721">
    <property type="entry name" value="DsrC, the gamma subunit of dissimilatory sulfite reductase"/>
    <property type="match status" value="1"/>
</dbReference>
<dbReference type="EMBL" id="QRHA01000018">
    <property type="protein sequence ID" value="RDV23922.1"/>
    <property type="molecule type" value="Genomic_DNA"/>
</dbReference>
<evidence type="ECO:0000256" key="3">
    <source>
        <dbReference type="ARBA" id="ARBA00022679"/>
    </source>
</evidence>
<dbReference type="RefSeq" id="WP_115594551.1">
    <property type="nucleotide sequence ID" value="NZ_QRHA01000018.1"/>
</dbReference>
<evidence type="ECO:0000256" key="1">
    <source>
        <dbReference type="ARBA" id="ARBA00004496"/>
    </source>
</evidence>
<comment type="caution">
    <text evidence="6">The sequence shown here is derived from an EMBL/GenBank/DDBJ whole genome shotgun (WGS) entry which is preliminary data.</text>
</comment>
<dbReference type="GO" id="GO:0005737">
    <property type="term" value="C:cytoplasm"/>
    <property type="evidence" value="ECO:0007669"/>
    <property type="project" value="UniProtKB-SubCell"/>
</dbReference>
<comment type="subcellular location">
    <subcellularLocation>
        <location evidence="1">Cytoplasm</location>
    </subcellularLocation>
</comment>
<dbReference type="FunFam" id="1.10.10.370:FF:000001">
    <property type="entry name" value="Sulfurtransferase"/>
    <property type="match status" value="1"/>
</dbReference>
<evidence type="ECO:0000313" key="7">
    <source>
        <dbReference type="Proteomes" id="UP000256561"/>
    </source>
</evidence>
<dbReference type="Gene3D" id="3.30.1420.10">
    <property type="match status" value="1"/>
</dbReference>
<dbReference type="InterPro" id="IPR007453">
    <property type="entry name" value="DsrC/TusE"/>
</dbReference>
<proteinExistence type="inferred from homology"/>
<dbReference type="GO" id="GO:0002143">
    <property type="term" value="P:tRNA wobble position uridine thiolation"/>
    <property type="evidence" value="ECO:0007669"/>
    <property type="project" value="TreeGrafter"/>
</dbReference>
<dbReference type="InterPro" id="IPR025526">
    <property type="entry name" value="DsrC-like_dom_sf"/>
</dbReference>
<dbReference type="InterPro" id="IPR042072">
    <property type="entry name" value="DsrC-like_C"/>
</dbReference>
<dbReference type="PANTHER" id="PTHR37010">
    <property type="entry name" value="SULFURTRANSFERASE TUSE"/>
    <property type="match status" value="1"/>
</dbReference>
<comment type="function">
    <text evidence="4">Part of a sulfur-relay system.</text>
</comment>
<evidence type="ECO:0000256" key="5">
    <source>
        <dbReference type="PIRSR" id="PIRSR006223-50"/>
    </source>
</evidence>
<dbReference type="Pfam" id="PF04358">
    <property type="entry name" value="DsrC"/>
    <property type="match status" value="1"/>
</dbReference>
<keyword evidence="2" id="KW-0963">Cytoplasm</keyword>
<dbReference type="NCBIfam" id="TIGR03342">
    <property type="entry name" value="dsrC_tusE_dsvC"/>
    <property type="match status" value="1"/>
</dbReference>
<dbReference type="EC" id="2.8.1.-" evidence="4"/>
<accession>A0A3D8M460</accession>
<name>A0A3D8M460_9ALTE</name>
<keyword evidence="7" id="KW-1185">Reference proteome</keyword>
<evidence type="ECO:0000256" key="2">
    <source>
        <dbReference type="ARBA" id="ARBA00022490"/>
    </source>
</evidence>
<dbReference type="Gene3D" id="1.10.10.370">
    <property type="entry name" value="DsrC-like protein, C-terminal domain"/>
    <property type="match status" value="1"/>
</dbReference>
<dbReference type="Proteomes" id="UP000256561">
    <property type="component" value="Unassembled WGS sequence"/>
</dbReference>
<reference evidence="7" key="1">
    <citation type="submission" date="2018-08" db="EMBL/GenBank/DDBJ databases">
        <authorList>
            <person name="Zhang J."/>
            <person name="Du Z.-J."/>
        </authorList>
    </citation>
    <scope>NUCLEOTIDE SEQUENCE [LARGE SCALE GENOMIC DNA]</scope>
    <source>
        <strain evidence="7">KCTC 52655</strain>
    </source>
</reference>
<evidence type="ECO:0000256" key="4">
    <source>
        <dbReference type="PIRNR" id="PIRNR006223"/>
    </source>
</evidence>
<dbReference type="PANTHER" id="PTHR37010:SF1">
    <property type="entry name" value="SULFURTRANSFERASE TUSE"/>
    <property type="match status" value="1"/>
</dbReference>